<accession>A0ACB9LN56</accession>
<dbReference type="Proteomes" id="UP001057402">
    <property type="component" value="Chromosome 11"/>
</dbReference>
<protein>
    <submittedName>
        <fullName evidence="1">Uncharacterized protein</fullName>
    </submittedName>
</protein>
<reference evidence="2" key="1">
    <citation type="journal article" date="2023" name="Front. Plant Sci.">
        <title>Chromosomal-level genome assembly of Melastoma candidum provides insights into trichome evolution.</title>
        <authorList>
            <person name="Zhong Y."/>
            <person name="Wu W."/>
            <person name="Sun C."/>
            <person name="Zou P."/>
            <person name="Liu Y."/>
            <person name="Dai S."/>
            <person name="Zhou R."/>
        </authorList>
    </citation>
    <scope>NUCLEOTIDE SEQUENCE [LARGE SCALE GENOMIC DNA]</scope>
</reference>
<name>A0ACB9LN56_9MYRT</name>
<sequence>MNTGITTLVKSDYPIIDRNPQFATVVGNFSTLDYFRFVTIAEVSFIRMRLGKEWNYHLILHELRPRQSTSDMQEVTAKTTYSEYVWKFFALRVTDT</sequence>
<evidence type="ECO:0000313" key="2">
    <source>
        <dbReference type="Proteomes" id="UP001057402"/>
    </source>
</evidence>
<comment type="caution">
    <text evidence="1">The sequence shown here is derived from an EMBL/GenBank/DDBJ whole genome shotgun (WGS) entry which is preliminary data.</text>
</comment>
<proteinExistence type="predicted"/>
<evidence type="ECO:0000313" key="1">
    <source>
        <dbReference type="EMBL" id="KAI4312666.1"/>
    </source>
</evidence>
<gene>
    <name evidence="1" type="ORF">MLD38_037467</name>
</gene>
<keyword evidence="2" id="KW-1185">Reference proteome</keyword>
<organism evidence="1 2">
    <name type="scientific">Melastoma candidum</name>
    <dbReference type="NCBI Taxonomy" id="119954"/>
    <lineage>
        <taxon>Eukaryota</taxon>
        <taxon>Viridiplantae</taxon>
        <taxon>Streptophyta</taxon>
        <taxon>Embryophyta</taxon>
        <taxon>Tracheophyta</taxon>
        <taxon>Spermatophyta</taxon>
        <taxon>Magnoliopsida</taxon>
        <taxon>eudicotyledons</taxon>
        <taxon>Gunneridae</taxon>
        <taxon>Pentapetalae</taxon>
        <taxon>rosids</taxon>
        <taxon>malvids</taxon>
        <taxon>Myrtales</taxon>
        <taxon>Melastomataceae</taxon>
        <taxon>Melastomatoideae</taxon>
        <taxon>Melastomateae</taxon>
        <taxon>Melastoma</taxon>
    </lineage>
</organism>
<dbReference type="EMBL" id="CM042890">
    <property type="protein sequence ID" value="KAI4312666.1"/>
    <property type="molecule type" value="Genomic_DNA"/>
</dbReference>